<comment type="similarity">
    <text evidence="1">Belongs to the ATP synthase subunit s family.</text>
</comment>
<evidence type="ECO:0000313" key="5">
    <source>
        <dbReference type="Proteomes" id="UP000274131"/>
    </source>
</evidence>
<proteinExistence type="inferred from homology"/>
<reference evidence="4 5" key="2">
    <citation type="submission" date="2018-10" db="EMBL/GenBank/DDBJ databases">
        <authorList>
            <consortium name="Pathogen Informatics"/>
        </authorList>
    </citation>
    <scope>NUCLEOTIDE SEQUENCE [LARGE SCALE GENOMIC DNA]</scope>
</reference>
<gene>
    <name evidence="4" type="ORF">EVEC_LOCUS7449</name>
</gene>
<dbReference type="Proteomes" id="UP000274131">
    <property type="component" value="Unassembled WGS sequence"/>
</dbReference>
<evidence type="ECO:0000313" key="6">
    <source>
        <dbReference type="WBParaSite" id="EVEC_0000796501-mRNA-1"/>
    </source>
</evidence>
<feature type="region of interest" description="Disordered" evidence="3">
    <location>
        <begin position="454"/>
        <end position="474"/>
    </location>
</feature>
<reference evidence="6" key="1">
    <citation type="submission" date="2016-04" db="UniProtKB">
        <authorList>
            <consortium name="WormBaseParasite"/>
        </authorList>
    </citation>
    <scope>IDENTIFICATION</scope>
</reference>
<dbReference type="Gene3D" id="3.80.10.10">
    <property type="entry name" value="Ribonuclease Inhibitor"/>
    <property type="match status" value="1"/>
</dbReference>
<evidence type="ECO:0000256" key="1">
    <source>
        <dbReference type="ARBA" id="ARBA00006901"/>
    </source>
</evidence>
<organism evidence="6">
    <name type="scientific">Enterobius vermicularis</name>
    <name type="common">Human pinworm</name>
    <dbReference type="NCBI Taxonomy" id="51028"/>
    <lineage>
        <taxon>Eukaryota</taxon>
        <taxon>Metazoa</taxon>
        <taxon>Ecdysozoa</taxon>
        <taxon>Nematoda</taxon>
        <taxon>Chromadorea</taxon>
        <taxon>Rhabditida</taxon>
        <taxon>Spirurina</taxon>
        <taxon>Oxyuridomorpha</taxon>
        <taxon>Oxyuroidea</taxon>
        <taxon>Oxyuridae</taxon>
        <taxon>Enterobius</taxon>
    </lineage>
</organism>
<accession>A0A0N4VBQ0</accession>
<dbReference type="EMBL" id="UXUI01008927">
    <property type="protein sequence ID" value="VDD92698.1"/>
    <property type="molecule type" value="Genomic_DNA"/>
</dbReference>
<evidence type="ECO:0000256" key="3">
    <source>
        <dbReference type="SAM" id="MobiDB-lite"/>
    </source>
</evidence>
<dbReference type="WBParaSite" id="EVEC_0000796501-mRNA-1">
    <property type="protein sequence ID" value="EVEC_0000796501-mRNA-1"/>
    <property type="gene ID" value="EVEC_0000796501"/>
</dbReference>
<dbReference type="FunFam" id="3.80.10.10:FF:000168">
    <property type="entry name" value="Distal membrane arm assembly complex 2"/>
    <property type="match status" value="1"/>
</dbReference>
<evidence type="ECO:0000313" key="4">
    <source>
        <dbReference type="EMBL" id="VDD92698.1"/>
    </source>
</evidence>
<evidence type="ECO:0000256" key="2">
    <source>
        <dbReference type="ARBA" id="ARBA00076566"/>
    </source>
</evidence>
<sequence>MPAHELTCIVRSCVVGCSLKASVSEITQARCLGRFYGWSQFKRWQELEKEEKESKKEKEILQNYIRFPTGMYLTPEKPSDVLPQKPLAERNRKEKNQLPTELYAQHHQLRYLDHSFDNMRRYLRYEHFQHLQYDQRFIPERLLFLGPDLAAAYFLVHRGAAIKFVGDDVWIKRDKKGKYNLPGRRVPDLYIEAIDASGTELLFEGFDNLNDLCHVRMLRLASCPYANDWMLGRVSTMMSQSLEMLDLSGCTRITAKGVSGLKEMKKLRYLRLEGLDHVKDLAKTALLLEEAIPGLKILGVNYDKALELLKRETLLLENDRVYIDAKGNAHVEDDHGRLFYIAGRVNERATVCDEDKPLMTSLIRREVPAMDDIEFEQLDRLSGGKLRHLLVGSPSGYSWTDQVETILSFEEKWKSKKGIPVNPKMLPASKRTVSLPEDKVKKMIETEVKGFVTSGTEEAAGTDESKELRTSSKL</sequence>
<dbReference type="STRING" id="51028.A0A0N4VBQ0"/>
<name>A0A0N4VBQ0_ENTVE</name>
<dbReference type="OrthoDB" id="1708588at2759"/>
<dbReference type="InterPro" id="IPR032675">
    <property type="entry name" value="LRR_dom_sf"/>
</dbReference>
<dbReference type="SUPFAM" id="SSF52047">
    <property type="entry name" value="RNI-like"/>
    <property type="match status" value="1"/>
</dbReference>
<protein>
    <recommendedName>
        <fullName evidence="2">ATP synthase subunit s-like protein</fullName>
    </recommendedName>
</protein>
<keyword evidence="5" id="KW-1185">Reference proteome</keyword>
<feature type="compositionally biased region" description="Basic and acidic residues" evidence="3">
    <location>
        <begin position="463"/>
        <end position="474"/>
    </location>
</feature>
<dbReference type="AlphaFoldDB" id="A0A0N4VBQ0"/>